<dbReference type="Proteomes" id="UP000530571">
    <property type="component" value="Unassembled WGS sequence"/>
</dbReference>
<accession>A0A7W6PDN1</accession>
<evidence type="ECO:0000313" key="2">
    <source>
        <dbReference type="Proteomes" id="UP000530571"/>
    </source>
</evidence>
<reference evidence="1 2" key="1">
    <citation type="submission" date="2020-08" db="EMBL/GenBank/DDBJ databases">
        <title>Genomic Encyclopedia of Type Strains, Phase IV (KMG-IV): sequencing the most valuable type-strain genomes for metagenomic binning, comparative biology and taxonomic classification.</title>
        <authorList>
            <person name="Goeker M."/>
        </authorList>
    </citation>
    <scope>NUCLEOTIDE SEQUENCE [LARGE SCALE GENOMIC DNA]</scope>
    <source>
        <strain evidence="1 2">DSM 28101</strain>
    </source>
</reference>
<evidence type="ECO:0000313" key="1">
    <source>
        <dbReference type="EMBL" id="MBB4124632.1"/>
    </source>
</evidence>
<organism evidence="1 2">
    <name type="scientific">Martelella radicis</name>
    <dbReference type="NCBI Taxonomy" id="1397476"/>
    <lineage>
        <taxon>Bacteria</taxon>
        <taxon>Pseudomonadati</taxon>
        <taxon>Pseudomonadota</taxon>
        <taxon>Alphaproteobacteria</taxon>
        <taxon>Hyphomicrobiales</taxon>
        <taxon>Aurantimonadaceae</taxon>
        <taxon>Martelella</taxon>
    </lineage>
</organism>
<comment type="caution">
    <text evidence="1">The sequence shown here is derived from an EMBL/GenBank/DDBJ whole genome shotgun (WGS) entry which is preliminary data.</text>
</comment>
<keyword evidence="2" id="KW-1185">Reference proteome</keyword>
<gene>
    <name evidence="1" type="ORF">GGR30_004592</name>
</gene>
<sequence>MDLVKRFVFAAAPEEDGLSLVVALGPSMPEPTDCSIACQKTTVAGVQRFYSFAVIGPQIYYPDP</sequence>
<name>A0A7W6PDN1_9HYPH</name>
<dbReference type="AlphaFoldDB" id="A0A7W6PDN1"/>
<protein>
    <submittedName>
        <fullName evidence="1">Uncharacterized protein</fullName>
    </submittedName>
</protein>
<proteinExistence type="predicted"/>
<dbReference type="EMBL" id="JACIDZ010000028">
    <property type="protein sequence ID" value="MBB4124632.1"/>
    <property type="molecule type" value="Genomic_DNA"/>
</dbReference>